<name>A0ABW4A8G4_9ACTN</name>
<dbReference type="Proteomes" id="UP001597183">
    <property type="component" value="Unassembled WGS sequence"/>
</dbReference>
<organism evidence="2 3">
    <name type="scientific">Actinoplanes sichuanensis</name>
    <dbReference type="NCBI Taxonomy" id="512349"/>
    <lineage>
        <taxon>Bacteria</taxon>
        <taxon>Bacillati</taxon>
        <taxon>Actinomycetota</taxon>
        <taxon>Actinomycetes</taxon>
        <taxon>Micromonosporales</taxon>
        <taxon>Micromonosporaceae</taxon>
        <taxon>Actinoplanes</taxon>
    </lineage>
</organism>
<keyword evidence="3" id="KW-1185">Reference proteome</keyword>
<dbReference type="EMBL" id="JBHTMK010000018">
    <property type="protein sequence ID" value="MFD1366463.1"/>
    <property type="molecule type" value="Genomic_DNA"/>
</dbReference>
<protein>
    <recommendedName>
        <fullName evidence="4">DUF4352 domain-containing protein</fullName>
    </recommendedName>
</protein>
<gene>
    <name evidence="2" type="ORF">ACFQ5G_14005</name>
</gene>
<dbReference type="RefSeq" id="WP_317793223.1">
    <property type="nucleotide sequence ID" value="NZ_AP028461.1"/>
</dbReference>
<comment type="caution">
    <text evidence="2">The sequence shown here is derived from an EMBL/GenBank/DDBJ whole genome shotgun (WGS) entry which is preliminary data.</text>
</comment>
<sequence>MVKIRRLLSAVLGMVVTAAVVAGCTRPPGDGPPAPSPSADSSLLQDDLVDGITVEDRGFSTFPVPGGSDTGRVISTAAVLRNTTDQPMRIHVRYRFVDSAGHGWRSAELNDWAGVVSAGWVYLPPGQSVELGDGEQIDAGEAGRVARIVLYLIGESPARERSVLLRAKIDKLLPRPAVNGGWDYVSFDVDNTWGRIKEPNYVLVFRSPEGRLIGGWFVDRAHWVDIEKSLPAGETDEYRDGTSRHTLPVLLPPDVRPADVTMYLWP</sequence>
<feature type="chain" id="PRO_5045890273" description="DUF4352 domain-containing protein" evidence="1">
    <location>
        <begin position="23"/>
        <end position="266"/>
    </location>
</feature>
<reference evidence="3" key="1">
    <citation type="journal article" date="2019" name="Int. J. Syst. Evol. Microbiol.">
        <title>The Global Catalogue of Microorganisms (GCM) 10K type strain sequencing project: providing services to taxonomists for standard genome sequencing and annotation.</title>
        <authorList>
            <consortium name="The Broad Institute Genomics Platform"/>
            <consortium name="The Broad Institute Genome Sequencing Center for Infectious Disease"/>
            <person name="Wu L."/>
            <person name="Ma J."/>
        </authorList>
    </citation>
    <scope>NUCLEOTIDE SEQUENCE [LARGE SCALE GENOMIC DNA]</scope>
    <source>
        <strain evidence="3">CCM 7526</strain>
    </source>
</reference>
<dbReference type="PROSITE" id="PS51257">
    <property type="entry name" value="PROKAR_LIPOPROTEIN"/>
    <property type="match status" value="1"/>
</dbReference>
<accession>A0ABW4A8G4</accession>
<evidence type="ECO:0008006" key="4">
    <source>
        <dbReference type="Google" id="ProtNLM"/>
    </source>
</evidence>
<feature type="signal peptide" evidence="1">
    <location>
        <begin position="1"/>
        <end position="22"/>
    </location>
</feature>
<evidence type="ECO:0000313" key="3">
    <source>
        <dbReference type="Proteomes" id="UP001597183"/>
    </source>
</evidence>
<keyword evidence="1" id="KW-0732">Signal</keyword>
<proteinExistence type="predicted"/>
<evidence type="ECO:0000313" key="2">
    <source>
        <dbReference type="EMBL" id="MFD1366463.1"/>
    </source>
</evidence>
<evidence type="ECO:0000256" key="1">
    <source>
        <dbReference type="SAM" id="SignalP"/>
    </source>
</evidence>